<evidence type="ECO:0000256" key="6">
    <source>
        <dbReference type="ARBA" id="ARBA00023157"/>
    </source>
</evidence>
<name>A0AAD7QHM1_QUISA</name>
<dbReference type="PANTHER" id="PTHR33109">
    <property type="entry name" value="EPIDERMAL PATTERNING FACTOR-LIKE PROTEIN 4"/>
    <property type="match status" value="1"/>
</dbReference>
<evidence type="ECO:0000256" key="7">
    <source>
        <dbReference type="RuleBase" id="RU367102"/>
    </source>
</evidence>
<dbReference type="GO" id="GO:0005576">
    <property type="term" value="C:extracellular region"/>
    <property type="evidence" value="ECO:0007669"/>
    <property type="project" value="UniProtKB-SubCell"/>
</dbReference>
<reference evidence="9 10" key="1">
    <citation type="journal article" date="2023" name="Science">
        <title>Elucidation of the pathway for biosynthesis of saponin adjuvants from the soapbark tree.</title>
        <authorList>
            <person name="Reed J."/>
            <person name="Orme A."/>
            <person name="El-Demerdash A."/>
            <person name="Owen C."/>
            <person name="Martin L.B.B."/>
            <person name="Misra R.C."/>
            <person name="Kikuchi S."/>
            <person name="Rejzek M."/>
            <person name="Martin A.C."/>
            <person name="Harkess A."/>
            <person name="Leebens-Mack J."/>
            <person name="Louveau T."/>
            <person name="Stephenson M.J."/>
            <person name="Osbourn A."/>
        </authorList>
    </citation>
    <scope>NUCLEOTIDE SEQUENCE [LARGE SCALE GENOMIC DNA]</scope>
    <source>
        <strain evidence="9">S10</strain>
    </source>
</reference>
<dbReference type="PANTHER" id="PTHR33109:SF41">
    <property type="entry name" value="PROTEIN EPIDERMAL PATTERNING FACTOR 1"/>
    <property type="match status" value="1"/>
</dbReference>
<evidence type="ECO:0000313" key="10">
    <source>
        <dbReference type="Proteomes" id="UP001163823"/>
    </source>
</evidence>
<keyword evidence="8" id="KW-1133">Transmembrane helix</keyword>
<proteinExistence type="inferred from homology"/>
<dbReference type="Proteomes" id="UP001163823">
    <property type="component" value="Chromosome 1"/>
</dbReference>
<dbReference type="Pfam" id="PF17181">
    <property type="entry name" value="EPF"/>
    <property type="match status" value="1"/>
</dbReference>
<gene>
    <name evidence="9" type="ORF">O6P43_000930</name>
</gene>
<keyword evidence="10" id="KW-1185">Reference proteome</keyword>
<evidence type="ECO:0000256" key="2">
    <source>
        <dbReference type="ARBA" id="ARBA00008127"/>
    </source>
</evidence>
<evidence type="ECO:0000313" key="9">
    <source>
        <dbReference type="EMBL" id="KAJ7981701.1"/>
    </source>
</evidence>
<dbReference type="AlphaFoldDB" id="A0AAD7QHM1"/>
<evidence type="ECO:0000256" key="3">
    <source>
        <dbReference type="ARBA" id="ARBA00022473"/>
    </source>
</evidence>
<evidence type="ECO:0000256" key="8">
    <source>
        <dbReference type="SAM" id="Phobius"/>
    </source>
</evidence>
<keyword evidence="8" id="KW-0812">Transmembrane</keyword>
<protein>
    <recommendedName>
        <fullName evidence="7">Epidermal patterning factor-like protein</fullName>
    </recommendedName>
</protein>
<accession>A0AAD7QHM1</accession>
<comment type="function">
    <text evidence="7">Controls stomatal patterning.</text>
</comment>
<keyword evidence="6" id="KW-1015">Disulfide bond</keyword>
<dbReference type="KEGG" id="qsa:O6P43_000930"/>
<evidence type="ECO:0000256" key="4">
    <source>
        <dbReference type="ARBA" id="ARBA00022525"/>
    </source>
</evidence>
<keyword evidence="5" id="KW-0732">Signal</keyword>
<organism evidence="9 10">
    <name type="scientific">Quillaja saponaria</name>
    <name type="common">Soap bark tree</name>
    <dbReference type="NCBI Taxonomy" id="32244"/>
    <lineage>
        <taxon>Eukaryota</taxon>
        <taxon>Viridiplantae</taxon>
        <taxon>Streptophyta</taxon>
        <taxon>Embryophyta</taxon>
        <taxon>Tracheophyta</taxon>
        <taxon>Spermatophyta</taxon>
        <taxon>Magnoliopsida</taxon>
        <taxon>eudicotyledons</taxon>
        <taxon>Gunneridae</taxon>
        <taxon>Pentapetalae</taxon>
        <taxon>rosids</taxon>
        <taxon>fabids</taxon>
        <taxon>Fabales</taxon>
        <taxon>Quillajaceae</taxon>
        <taxon>Quillaja</taxon>
    </lineage>
</organism>
<keyword evidence="4 7" id="KW-0964">Secreted</keyword>
<comment type="caution">
    <text evidence="9">The sequence shown here is derived from an EMBL/GenBank/DDBJ whole genome shotgun (WGS) entry which is preliminary data.</text>
</comment>
<dbReference type="GO" id="GO:0010052">
    <property type="term" value="P:guard cell differentiation"/>
    <property type="evidence" value="ECO:0007669"/>
    <property type="project" value="UniProtKB-UniRule"/>
</dbReference>
<feature type="transmembrane region" description="Helical" evidence="8">
    <location>
        <begin position="20"/>
        <end position="40"/>
    </location>
</feature>
<dbReference type="InterPro" id="IPR039455">
    <property type="entry name" value="EPFL"/>
</dbReference>
<dbReference type="EMBL" id="JARAOO010000001">
    <property type="protein sequence ID" value="KAJ7981701.1"/>
    <property type="molecule type" value="Genomic_DNA"/>
</dbReference>
<comment type="subcellular location">
    <subcellularLocation>
        <location evidence="1 7">Secreted</location>
    </subcellularLocation>
</comment>
<keyword evidence="3 7" id="KW-0217">Developmental protein</keyword>
<comment type="similarity">
    <text evidence="2 7">Belongs to the plant cysteine rich small secretory peptide family. Epidermal patterning factor subfamily.</text>
</comment>
<evidence type="ECO:0000256" key="5">
    <source>
        <dbReference type="ARBA" id="ARBA00022729"/>
    </source>
</evidence>
<evidence type="ECO:0000256" key="1">
    <source>
        <dbReference type="ARBA" id="ARBA00004613"/>
    </source>
</evidence>
<sequence>MHASPPTLTALKLDYLMSMRILMCIAPFLMALLTSTIIFARQIDDGHDSDQRELESTATRTRRLEFAAAAGSRLPDCSHACGSCSPCRLVMASLVCETHTETAETCPVSYRCMCNTKSYPVP</sequence>
<keyword evidence="8" id="KW-0472">Membrane</keyword>